<protein>
    <submittedName>
        <fullName evidence="1">Uncharacterized protein</fullName>
    </submittedName>
</protein>
<proteinExistence type="predicted"/>
<gene>
    <name evidence="1" type="ORF">I2I01_17850</name>
</gene>
<reference evidence="1 2" key="1">
    <citation type="submission" date="2020-11" db="EMBL/GenBank/DDBJ databases">
        <authorList>
            <person name="Kim M.K."/>
        </authorList>
    </citation>
    <scope>NUCLEOTIDE SEQUENCE [LARGE SCALE GENOMIC DNA]</scope>
    <source>
        <strain evidence="1 2">BT439</strain>
    </source>
</reference>
<dbReference type="EMBL" id="JADQDP010000004">
    <property type="protein sequence ID" value="MBF9143513.1"/>
    <property type="molecule type" value="Genomic_DNA"/>
</dbReference>
<evidence type="ECO:0000313" key="2">
    <source>
        <dbReference type="Proteomes" id="UP000645610"/>
    </source>
</evidence>
<dbReference type="RefSeq" id="WP_196287864.1">
    <property type="nucleotide sequence ID" value="NZ_JADQDP010000004.1"/>
</dbReference>
<organism evidence="1 2">
    <name type="scientific">Hymenobacter properus</name>
    <dbReference type="NCBI Taxonomy" id="2791026"/>
    <lineage>
        <taxon>Bacteria</taxon>
        <taxon>Pseudomonadati</taxon>
        <taxon>Bacteroidota</taxon>
        <taxon>Cytophagia</taxon>
        <taxon>Cytophagales</taxon>
        <taxon>Hymenobacteraceae</taxon>
        <taxon>Hymenobacter</taxon>
    </lineage>
</organism>
<name>A0A931BJN8_9BACT</name>
<keyword evidence="2" id="KW-1185">Reference proteome</keyword>
<evidence type="ECO:0000313" key="1">
    <source>
        <dbReference type="EMBL" id="MBF9143513.1"/>
    </source>
</evidence>
<sequence length="99" mass="10484">MTEPNRHPDSDEAWSDLLSQLARQPPAQPRPFFYGRVQARLAAQAAAEKPLVPGWLRRPAFAALLAALVLSLPGDGAAVGAAREAAGRAGESAPHLLPR</sequence>
<dbReference type="AlphaFoldDB" id="A0A931BJN8"/>
<accession>A0A931BJN8</accession>
<dbReference type="Proteomes" id="UP000645610">
    <property type="component" value="Unassembled WGS sequence"/>
</dbReference>
<comment type="caution">
    <text evidence="1">The sequence shown here is derived from an EMBL/GenBank/DDBJ whole genome shotgun (WGS) entry which is preliminary data.</text>
</comment>